<name>A0A0A1WLI4_ZEUCU</name>
<sequence>MAIGENNKHDCKISNSVKRIFNNICVVSDCCAISSSKMKNSLTQINYTYLQMKKPKIGKHKGFYNSLFDEINEKSGKVRFKNFRSRNRKDQAQESSSKFRENTISCLQHFYSFQNIGIWDLKTRNVGKYSQLSHNKFKQNENLTIKHHCILDDILKLNSSCFKNEKHDFVRIKIAKSFRSLNIKELLSKNTKSFDLGDYKINMKTFAKRKNSEVTIHHRNINNCKITQTLLYPKYPSKFQTTNHIYSPLECKENSNKEFVFSPRNNECITFNYYMKEKDIPKESKQLYKYNEIFKYCSKKGRLFSDVILKNKKLPLSKSHPLVYKIKCVKSSKLTIKNYGIRDIVQEAMKNTSDNKSLQIGSPMSLKDNNIFEKTADFSKLYLSIISMNFNKYNTHQRTSNITNKKSVTNILSKTTSKYNHEKLFRMSLFNLRNSCLSSRLFNGMVYPKNECQTKHQNNRVLQNNDNKLYNYEIKRQCIEKDHCQNTTMSSLNIQELIWEKSTSFNRVSKAEQVRENIEGHSDIDDLVIGAGVSSRKVKKKYIQKLNYEIKSDSNLLLLAKYDSNNLIKYRKTLHYVPTVIANKTNIEDTVRFTNDSAIIKDKNVVIIKNSNYLHSSDFAFSSKVPTSRSESYVEGDIQMKSNRRIKLNSYSVLNFSNDADCIPCTVKASKNIFAILEEVVKKNIDASVVPLPGKYDGTFDCHYKPNISVIHLLSKCENNNNVVCNQHKCNSWSKLNTCRSTDLVLNPHYSSMMNRVDAKIMFDSICYLNLNSLIDLNTSSTYMNNMVGGIQHTKDNYADNIRTRTSLIIYVASEQFSSSKLCKIKNITVPVSNCRDIEKPVFENETNFTFEGNNITYNIERAEQEIFCETNDMQKYIFSIGSTTACSEIKQLDKEEIHSKLYRVMNNGAICKKNTTIKILKPKFSGYASNFWRANNNSQKKPEPANDFEIEKVLFAKTELSSKDSTQQSNSVISESRIYTIQKAKVYKKTLECDNGLQFDYKYRNYQYSNSLINERRFLNNS</sequence>
<protein>
    <submittedName>
        <fullName evidence="1">Uncharacterized protein</fullName>
    </submittedName>
</protein>
<accession>A0A0A1WLI4</accession>
<organism evidence="1">
    <name type="scientific">Zeugodacus cucurbitae</name>
    <name type="common">Melon fruit fly</name>
    <name type="synonym">Bactrocera cucurbitae</name>
    <dbReference type="NCBI Taxonomy" id="28588"/>
    <lineage>
        <taxon>Eukaryota</taxon>
        <taxon>Metazoa</taxon>
        <taxon>Ecdysozoa</taxon>
        <taxon>Arthropoda</taxon>
        <taxon>Hexapoda</taxon>
        <taxon>Insecta</taxon>
        <taxon>Pterygota</taxon>
        <taxon>Neoptera</taxon>
        <taxon>Endopterygota</taxon>
        <taxon>Diptera</taxon>
        <taxon>Brachycera</taxon>
        <taxon>Muscomorpha</taxon>
        <taxon>Tephritoidea</taxon>
        <taxon>Tephritidae</taxon>
        <taxon>Zeugodacus</taxon>
        <taxon>Zeugodacus</taxon>
    </lineage>
</organism>
<gene>
    <name evidence="1" type="ORF">g.3819</name>
</gene>
<proteinExistence type="predicted"/>
<evidence type="ECO:0000313" key="1">
    <source>
        <dbReference type="EMBL" id="JAC99893.1"/>
    </source>
</evidence>
<reference evidence="1" key="1">
    <citation type="submission" date="2014-11" db="EMBL/GenBank/DDBJ databases">
        <authorList>
            <person name="Geib S."/>
        </authorList>
    </citation>
    <scope>NUCLEOTIDE SEQUENCE</scope>
</reference>
<reference evidence="1" key="2">
    <citation type="journal article" date="2015" name="Gigascience">
        <title>Reconstructing a comprehensive transcriptome assembly of a white-pupal translocated strain of the pest fruit fly Bactrocera cucurbitae.</title>
        <authorList>
            <person name="Sim S.B."/>
            <person name="Calla B."/>
            <person name="Hall B."/>
            <person name="DeRego T."/>
            <person name="Geib S.M."/>
        </authorList>
    </citation>
    <scope>NUCLEOTIDE SEQUENCE</scope>
</reference>
<feature type="non-terminal residue" evidence="1">
    <location>
        <position position="1023"/>
    </location>
</feature>
<dbReference type="EMBL" id="GBXI01014398">
    <property type="protein sequence ID" value="JAC99893.1"/>
    <property type="molecule type" value="Transcribed_RNA"/>
</dbReference>
<dbReference type="AlphaFoldDB" id="A0A0A1WLI4"/>